<dbReference type="RefSeq" id="WP_124813559.1">
    <property type="nucleotide sequence ID" value="NZ_AP021927.1"/>
</dbReference>
<sequence>MASNNPWKKFEAMLPSTVRVRGKVLLVDTLRGTSLIEQVGGATLRVFGTGAAVGRWVLVENGAIVTQLPDLPFARVEV</sequence>
<reference evidence="1 2" key="1">
    <citation type="submission" date="2019-12" db="EMBL/GenBank/DDBJ databases">
        <title>complete genome sequences of Aeromonas caviae str. WP2-W18-ESBL-01 isolated from wastewater treatment plant effluent.</title>
        <authorList>
            <person name="Sekizuka T."/>
            <person name="Itokawa K."/>
            <person name="Yatsu K."/>
            <person name="Inamine Y."/>
            <person name="Kuroda M."/>
        </authorList>
    </citation>
    <scope>NUCLEOTIDE SEQUENCE [LARGE SCALE GENOMIC DNA]</scope>
    <source>
        <strain evidence="1 2">WP2-W18-ESBL-01</strain>
    </source>
</reference>
<accession>A0A6S4TU72</accession>
<evidence type="ECO:0000313" key="2">
    <source>
        <dbReference type="Proteomes" id="UP000515756"/>
    </source>
</evidence>
<proteinExistence type="predicted"/>
<dbReference type="Proteomes" id="UP000515756">
    <property type="component" value="Chromosome"/>
</dbReference>
<gene>
    <name evidence="1" type="ORF">WP2W18E01_38910</name>
</gene>
<name>A0A6S4TU72_AERCA</name>
<dbReference type="AlphaFoldDB" id="A0A6S4TU72"/>
<dbReference type="EMBL" id="AP021927">
    <property type="protein sequence ID" value="BBQ32309.1"/>
    <property type="molecule type" value="Genomic_DNA"/>
</dbReference>
<protein>
    <submittedName>
        <fullName evidence="1">Uncharacterized protein</fullName>
    </submittedName>
</protein>
<organism evidence="1 2">
    <name type="scientific">Aeromonas caviae</name>
    <name type="common">Aeromonas punctata</name>
    <dbReference type="NCBI Taxonomy" id="648"/>
    <lineage>
        <taxon>Bacteria</taxon>
        <taxon>Pseudomonadati</taxon>
        <taxon>Pseudomonadota</taxon>
        <taxon>Gammaproteobacteria</taxon>
        <taxon>Aeromonadales</taxon>
        <taxon>Aeromonadaceae</taxon>
        <taxon>Aeromonas</taxon>
    </lineage>
</organism>
<evidence type="ECO:0000313" key="1">
    <source>
        <dbReference type="EMBL" id="BBQ32309.1"/>
    </source>
</evidence>